<dbReference type="InterPro" id="IPR000719">
    <property type="entry name" value="Prot_kinase_dom"/>
</dbReference>
<keyword evidence="6" id="KW-0067">ATP-binding</keyword>
<dbReference type="Gene3D" id="3.30.200.20">
    <property type="entry name" value="Phosphorylase Kinase, domain 1"/>
    <property type="match status" value="1"/>
</dbReference>
<feature type="compositionally biased region" description="Low complexity" evidence="9">
    <location>
        <begin position="432"/>
        <end position="453"/>
    </location>
</feature>
<keyword evidence="5 12" id="KW-0418">Kinase</keyword>
<dbReference type="Proteomes" id="UP000005038">
    <property type="component" value="Unassembled WGS sequence"/>
</dbReference>
<dbReference type="Pfam" id="PF00069">
    <property type="entry name" value="Pkinase"/>
    <property type="match status" value="1"/>
</dbReference>
<comment type="caution">
    <text evidence="12">The sequence shown here is derived from an EMBL/GenBank/DDBJ whole genome shotgun (WGS) entry which is preliminary data.</text>
</comment>
<evidence type="ECO:0000256" key="6">
    <source>
        <dbReference type="ARBA" id="ARBA00022840"/>
    </source>
</evidence>
<dbReference type="PANTHER" id="PTHR43289:SF6">
    <property type="entry name" value="SERINE_THREONINE-PROTEIN KINASE NEKL-3"/>
    <property type="match status" value="1"/>
</dbReference>
<dbReference type="RefSeq" id="WP_007241276.1">
    <property type="nucleotide sequence ID" value="NZ_BAFB01000266.1"/>
</dbReference>
<dbReference type="GO" id="GO:0004674">
    <property type="term" value="F:protein serine/threonine kinase activity"/>
    <property type="evidence" value="ECO:0007669"/>
    <property type="project" value="UniProtKB-KW"/>
</dbReference>
<dbReference type="STRING" id="1108044.GOOTI_266_00110"/>
<accession>H5TUG4</accession>
<keyword evidence="13" id="KW-1185">Reference proteome</keyword>
<keyword evidence="3" id="KW-0808">Transferase</keyword>
<evidence type="ECO:0000256" key="2">
    <source>
        <dbReference type="ARBA" id="ARBA00022527"/>
    </source>
</evidence>
<feature type="domain" description="Protein kinase" evidence="11">
    <location>
        <begin position="13"/>
        <end position="273"/>
    </location>
</feature>
<dbReference type="OrthoDB" id="9762169at2"/>
<evidence type="ECO:0000256" key="3">
    <source>
        <dbReference type="ARBA" id="ARBA00022679"/>
    </source>
</evidence>
<dbReference type="GO" id="GO:0005524">
    <property type="term" value="F:ATP binding"/>
    <property type="evidence" value="ECO:0007669"/>
    <property type="project" value="UniProtKB-KW"/>
</dbReference>
<dbReference type="InterPro" id="IPR008271">
    <property type="entry name" value="Ser/Thr_kinase_AS"/>
</dbReference>
<evidence type="ECO:0000256" key="9">
    <source>
        <dbReference type="SAM" id="MobiDB-lite"/>
    </source>
</evidence>
<keyword evidence="10" id="KW-0472">Membrane</keyword>
<dbReference type="Gene3D" id="1.10.510.10">
    <property type="entry name" value="Transferase(Phosphotransferase) domain 1"/>
    <property type="match status" value="1"/>
</dbReference>
<dbReference type="SMART" id="SM00220">
    <property type="entry name" value="S_TKc"/>
    <property type="match status" value="1"/>
</dbReference>
<dbReference type="SUPFAM" id="SSF56112">
    <property type="entry name" value="Protein kinase-like (PK-like)"/>
    <property type="match status" value="1"/>
</dbReference>
<evidence type="ECO:0000256" key="7">
    <source>
        <dbReference type="ARBA" id="ARBA00047899"/>
    </source>
</evidence>
<proteinExistence type="predicted"/>
<evidence type="ECO:0000256" key="5">
    <source>
        <dbReference type="ARBA" id="ARBA00022777"/>
    </source>
</evidence>
<dbReference type="PANTHER" id="PTHR43289">
    <property type="entry name" value="MITOGEN-ACTIVATED PROTEIN KINASE KINASE KINASE 20-RELATED"/>
    <property type="match status" value="1"/>
</dbReference>
<dbReference type="FunFam" id="3.30.200.20:FF:000035">
    <property type="entry name" value="Serine/threonine protein kinase Stk1"/>
    <property type="match status" value="1"/>
</dbReference>
<evidence type="ECO:0000313" key="13">
    <source>
        <dbReference type="Proteomes" id="UP000005038"/>
    </source>
</evidence>
<feature type="compositionally biased region" description="Basic and acidic residues" evidence="9">
    <location>
        <begin position="409"/>
        <end position="431"/>
    </location>
</feature>
<evidence type="ECO:0000256" key="8">
    <source>
        <dbReference type="ARBA" id="ARBA00048679"/>
    </source>
</evidence>
<organism evidence="12 13">
    <name type="scientific">Gordonia otitidis (strain DSM 44809 / CCUG 52243 / JCM 12355 / NBRC 100426 / IFM 10032)</name>
    <dbReference type="NCBI Taxonomy" id="1108044"/>
    <lineage>
        <taxon>Bacteria</taxon>
        <taxon>Bacillati</taxon>
        <taxon>Actinomycetota</taxon>
        <taxon>Actinomycetes</taxon>
        <taxon>Mycobacteriales</taxon>
        <taxon>Gordoniaceae</taxon>
        <taxon>Gordonia</taxon>
    </lineage>
</organism>
<dbReference type="CDD" id="cd14014">
    <property type="entry name" value="STKc_PknB_like"/>
    <property type="match status" value="1"/>
</dbReference>
<gene>
    <name evidence="12" type="primary">pknA</name>
    <name evidence="12" type="ORF">GOOTI_266_00110</name>
</gene>
<keyword evidence="10" id="KW-0812">Transmembrane</keyword>
<dbReference type="InterPro" id="IPR011009">
    <property type="entry name" value="Kinase-like_dom_sf"/>
</dbReference>
<keyword evidence="10" id="KW-1133">Transmembrane helix</keyword>
<feature type="compositionally biased region" description="Low complexity" evidence="9">
    <location>
        <begin position="391"/>
        <end position="408"/>
    </location>
</feature>
<feature type="region of interest" description="Disordered" evidence="9">
    <location>
        <begin position="318"/>
        <end position="354"/>
    </location>
</feature>
<feature type="region of interest" description="Disordered" evidence="9">
    <location>
        <begin position="390"/>
        <end position="475"/>
    </location>
</feature>
<dbReference type="PROSITE" id="PS00108">
    <property type="entry name" value="PROTEIN_KINASE_ST"/>
    <property type="match status" value="1"/>
</dbReference>
<evidence type="ECO:0000256" key="1">
    <source>
        <dbReference type="ARBA" id="ARBA00012513"/>
    </source>
</evidence>
<name>H5TUG4_GORO1</name>
<feature type="compositionally biased region" description="Low complexity" evidence="9">
    <location>
        <begin position="334"/>
        <end position="351"/>
    </location>
</feature>
<dbReference type="FunFam" id="1.10.510.10:FF:000021">
    <property type="entry name" value="Serine/threonine protein kinase"/>
    <property type="match status" value="1"/>
</dbReference>
<dbReference type="EC" id="2.7.11.1" evidence="1"/>
<keyword evidence="4" id="KW-0547">Nucleotide-binding</keyword>
<evidence type="ECO:0000313" key="12">
    <source>
        <dbReference type="EMBL" id="GAB37122.1"/>
    </source>
</evidence>
<sequence length="475" mass="49340">MSLQNGTIIADRYRLIRLIATGGMGQVWEAIDTRLNRRVAVKVLKAEYSDDPEFTARFRTEAQTTAKLNNPGIANVFDYGETPDRAGGGPLAYLVMELVDGEPLNSVISRLGRLSLTNTLDMLEQTGRALQAAHSAGLVHRDVKPGNILITPAGQVKITDFGIAKAVDAAPVTQTGMVMGTAQYISPEQATGDEATAASDVYSLGVVGYEALTGRRPFLGDGAITVAMKHIRETPPPLPANIPASVRELIDITLSKDPKQRYANGGEFADAVAAVRAGRRPLPPGGIGAAGAAGAAAAGAAGGAALARGTGATRAMTGGVPPTATARTAGVAQGTGRTPTSYTRTTSTPPGNNNGWTTGQKVLAGIAGVLLLGAIGLIGYWLANLDSGSAQTPVPSTTVTQTTTAEPTTVERREPETTTRERTTTTRERPTTTEQPTTEEQTTQPEPEEPTTTAGDTGAPTVTGQFCPPFCLPSR</sequence>
<evidence type="ECO:0000259" key="11">
    <source>
        <dbReference type="PROSITE" id="PS50011"/>
    </source>
</evidence>
<evidence type="ECO:0000256" key="10">
    <source>
        <dbReference type="SAM" id="Phobius"/>
    </source>
</evidence>
<protein>
    <recommendedName>
        <fullName evidence="1">non-specific serine/threonine protein kinase</fullName>
        <ecNumber evidence="1">2.7.11.1</ecNumber>
    </recommendedName>
</protein>
<evidence type="ECO:0000256" key="4">
    <source>
        <dbReference type="ARBA" id="ARBA00022741"/>
    </source>
</evidence>
<dbReference type="EMBL" id="BAFB01000266">
    <property type="protein sequence ID" value="GAB37122.1"/>
    <property type="molecule type" value="Genomic_DNA"/>
</dbReference>
<feature type="transmembrane region" description="Helical" evidence="10">
    <location>
        <begin position="362"/>
        <end position="383"/>
    </location>
</feature>
<dbReference type="GO" id="GO:0045717">
    <property type="term" value="P:negative regulation of fatty acid biosynthetic process"/>
    <property type="evidence" value="ECO:0007669"/>
    <property type="project" value="UniProtKB-ARBA"/>
</dbReference>
<dbReference type="AlphaFoldDB" id="H5TUG4"/>
<reference evidence="12" key="1">
    <citation type="submission" date="2012-02" db="EMBL/GenBank/DDBJ databases">
        <title>Whole genome shotgun sequence of Gordonia otitidis NBRC 100426.</title>
        <authorList>
            <person name="Yoshida I."/>
            <person name="Hosoyama A."/>
            <person name="Tsuchikane K."/>
            <person name="Katsumata H."/>
            <person name="Yamazaki S."/>
            <person name="Fujita N."/>
        </authorList>
    </citation>
    <scope>NUCLEOTIDE SEQUENCE [LARGE SCALE GENOMIC DNA]</scope>
    <source>
        <strain evidence="12">NBRC 100426</strain>
    </source>
</reference>
<comment type="catalytic activity">
    <reaction evidence="7">
        <text>L-threonyl-[protein] + ATP = O-phospho-L-threonyl-[protein] + ADP + H(+)</text>
        <dbReference type="Rhea" id="RHEA:46608"/>
        <dbReference type="Rhea" id="RHEA-COMP:11060"/>
        <dbReference type="Rhea" id="RHEA-COMP:11605"/>
        <dbReference type="ChEBI" id="CHEBI:15378"/>
        <dbReference type="ChEBI" id="CHEBI:30013"/>
        <dbReference type="ChEBI" id="CHEBI:30616"/>
        <dbReference type="ChEBI" id="CHEBI:61977"/>
        <dbReference type="ChEBI" id="CHEBI:456216"/>
        <dbReference type="EC" id="2.7.11.1"/>
    </reaction>
</comment>
<dbReference type="PROSITE" id="PS50011">
    <property type="entry name" value="PROTEIN_KINASE_DOM"/>
    <property type="match status" value="1"/>
</dbReference>
<comment type="catalytic activity">
    <reaction evidence="8">
        <text>L-seryl-[protein] + ATP = O-phospho-L-seryl-[protein] + ADP + H(+)</text>
        <dbReference type="Rhea" id="RHEA:17989"/>
        <dbReference type="Rhea" id="RHEA-COMP:9863"/>
        <dbReference type="Rhea" id="RHEA-COMP:11604"/>
        <dbReference type="ChEBI" id="CHEBI:15378"/>
        <dbReference type="ChEBI" id="CHEBI:29999"/>
        <dbReference type="ChEBI" id="CHEBI:30616"/>
        <dbReference type="ChEBI" id="CHEBI:83421"/>
        <dbReference type="ChEBI" id="CHEBI:456216"/>
        <dbReference type="EC" id="2.7.11.1"/>
    </reaction>
</comment>
<keyword evidence="2 12" id="KW-0723">Serine/threonine-protein kinase</keyword>